<keyword evidence="3" id="KW-1185">Reference proteome</keyword>
<dbReference type="RefSeq" id="WP_238249402.1">
    <property type="nucleotide sequence ID" value="NZ_BPQX01000030.1"/>
</dbReference>
<name>A0ABU0HQR7_9HYPH</name>
<evidence type="ECO:0000313" key="2">
    <source>
        <dbReference type="EMBL" id="MDQ0444661.1"/>
    </source>
</evidence>
<comment type="caution">
    <text evidence="2">The sequence shown here is derived from an EMBL/GenBank/DDBJ whole genome shotgun (WGS) entry which is preliminary data.</text>
</comment>
<dbReference type="EMBL" id="JAUSVV010000014">
    <property type="protein sequence ID" value="MDQ0444661.1"/>
    <property type="molecule type" value="Genomic_DNA"/>
</dbReference>
<organism evidence="2 3">
    <name type="scientific">Methylobacterium persicinum</name>
    <dbReference type="NCBI Taxonomy" id="374426"/>
    <lineage>
        <taxon>Bacteria</taxon>
        <taxon>Pseudomonadati</taxon>
        <taxon>Pseudomonadota</taxon>
        <taxon>Alphaproteobacteria</taxon>
        <taxon>Hyphomicrobiales</taxon>
        <taxon>Methylobacteriaceae</taxon>
        <taxon>Methylobacterium</taxon>
    </lineage>
</organism>
<proteinExistence type="predicted"/>
<sequence length="68" mass="7147">MPKVRVGRDIVVRANDVATVIYIARPEPYERVPSAHVAIIEASGAGERIADEAPPAPAPAPKPIDPAP</sequence>
<gene>
    <name evidence="2" type="ORF">QO016_004178</name>
</gene>
<evidence type="ECO:0000313" key="3">
    <source>
        <dbReference type="Proteomes" id="UP001236369"/>
    </source>
</evidence>
<evidence type="ECO:0000256" key="1">
    <source>
        <dbReference type="SAM" id="MobiDB-lite"/>
    </source>
</evidence>
<feature type="compositionally biased region" description="Pro residues" evidence="1">
    <location>
        <begin position="54"/>
        <end position="68"/>
    </location>
</feature>
<reference evidence="2 3" key="1">
    <citation type="submission" date="2023-07" db="EMBL/GenBank/DDBJ databases">
        <title>Genomic Encyclopedia of Type Strains, Phase IV (KMG-IV): sequencing the most valuable type-strain genomes for metagenomic binning, comparative biology and taxonomic classification.</title>
        <authorList>
            <person name="Goeker M."/>
        </authorList>
    </citation>
    <scope>NUCLEOTIDE SEQUENCE [LARGE SCALE GENOMIC DNA]</scope>
    <source>
        <strain evidence="2 3">DSM 19562</strain>
    </source>
</reference>
<protein>
    <submittedName>
        <fullName evidence="2">Uncharacterized protein</fullName>
    </submittedName>
</protein>
<accession>A0ABU0HQR7</accession>
<feature type="region of interest" description="Disordered" evidence="1">
    <location>
        <begin position="46"/>
        <end position="68"/>
    </location>
</feature>
<dbReference type="Proteomes" id="UP001236369">
    <property type="component" value="Unassembled WGS sequence"/>
</dbReference>